<reference evidence="1" key="1">
    <citation type="journal article" date="2015" name="MBio">
        <title>Eco-Evolutionary Dynamics of Episomes among Ecologically Cohesive Bacterial Populations.</title>
        <authorList>
            <person name="Xue H."/>
            <person name="Cordero O.X."/>
            <person name="Camas F.M."/>
            <person name="Trimble W."/>
            <person name="Meyer F."/>
            <person name="Guglielmini J."/>
            <person name="Rocha E.P."/>
            <person name="Polz M.F."/>
        </authorList>
    </citation>
    <scope>NUCLEOTIDE SEQUENCE</scope>
    <source>
        <strain evidence="1">1F_97</strain>
    </source>
</reference>
<proteinExistence type="predicted"/>
<organism evidence="1">
    <name type="scientific">Vibrio sp. 1F_97</name>
    <dbReference type="NCBI Taxonomy" id="1652827"/>
    <lineage>
        <taxon>Bacteria</taxon>
        <taxon>Pseudomonadati</taxon>
        <taxon>Pseudomonadota</taxon>
        <taxon>Gammaproteobacteria</taxon>
        <taxon>Vibrionales</taxon>
        <taxon>Vibrionaceae</taxon>
        <taxon>Vibrio</taxon>
    </lineage>
</organism>
<protein>
    <submittedName>
        <fullName evidence="1">Uncharacterized protein</fullName>
    </submittedName>
</protein>
<accession>A0A0H3ZM60</accession>
<sequence>MEQLVIGKQYKAHHPEVVFDDLDGKDVVIPAQDKNLKVLPKPEMVFVDDGFGEKYEPLPEHLRGPEWYAVKNLDTGHFHWFNSTGWECQALTEH</sequence>
<name>A0A0H3ZM60_9VIBR</name>
<evidence type="ECO:0000313" key="1">
    <source>
        <dbReference type="EMBL" id="AKN37338.1"/>
    </source>
</evidence>
<dbReference type="EMBL" id="KP795532">
    <property type="protein sequence ID" value="AKN37338.1"/>
    <property type="molecule type" value="Genomic_DNA"/>
</dbReference>
<dbReference type="AlphaFoldDB" id="A0A0H3ZM60"/>